<comment type="caution">
    <text evidence="2">The sequence shown here is derived from an EMBL/GenBank/DDBJ whole genome shotgun (WGS) entry which is preliminary data.</text>
</comment>
<dbReference type="EMBL" id="JALLAZ020000123">
    <property type="protein sequence ID" value="KAL3803121.1"/>
    <property type="molecule type" value="Genomic_DNA"/>
</dbReference>
<sequence>MARQPCPIYHPEVSYPSERGFQRENQHFFRQEKPNLDASRNDVRSRPLSHPEDEKRFSVSDHHGSGPTVNSHIKPKSEYIHQDRKRLKVVDGKCPTVRQPSPSYQAQAKYPSEHGVYPVVGEPKKENPDSSNGKLPHLLYLPEDEEHLTELHCFVRKHCVFIFCATKKHVGTPRRGRKKALRLGQIGIGCLYCRSISAEDKLKGSTYFPTCISGIYNATMIIQQRHFPVCPSVSREDFCKYTKLKGLTARSASTKEYWISAAKKKGLVDTSSGELRASLHCVLICLFASLTFVCTLRCLWQFLLNMTTQVYSSGQVIMSNQVHLDSLAFPKMQDDHMCLWFAWWNPPTEYLQQNTPSSL</sequence>
<evidence type="ECO:0000313" key="3">
    <source>
        <dbReference type="Proteomes" id="UP001530315"/>
    </source>
</evidence>
<feature type="region of interest" description="Disordered" evidence="1">
    <location>
        <begin position="1"/>
        <end position="20"/>
    </location>
</feature>
<name>A0ABD3QU52_9STRA</name>
<dbReference type="Proteomes" id="UP001530315">
    <property type="component" value="Unassembled WGS sequence"/>
</dbReference>
<evidence type="ECO:0000313" key="2">
    <source>
        <dbReference type="EMBL" id="KAL3803121.1"/>
    </source>
</evidence>
<feature type="compositionally biased region" description="Basic and acidic residues" evidence="1">
    <location>
        <begin position="27"/>
        <end position="64"/>
    </location>
</feature>
<protein>
    <submittedName>
        <fullName evidence="2">Uncharacterized protein</fullName>
    </submittedName>
</protein>
<dbReference type="AlphaFoldDB" id="A0ABD3QU52"/>
<evidence type="ECO:0000256" key="1">
    <source>
        <dbReference type="SAM" id="MobiDB-lite"/>
    </source>
</evidence>
<feature type="region of interest" description="Disordered" evidence="1">
    <location>
        <begin position="27"/>
        <end position="75"/>
    </location>
</feature>
<gene>
    <name evidence="2" type="ORF">ACHAW5_001985</name>
</gene>
<organism evidence="2 3">
    <name type="scientific">Stephanodiscus triporus</name>
    <dbReference type="NCBI Taxonomy" id="2934178"/>
    <lineage>
        <taxon>Eukaryota</taxon>
        <taxon>Sar</taxon>
        <taxon>Stramenopiles</taxon>
        <taxon>Ochrophyta</taxon>
        <taxon>Bacillariophyta</taxon>
        <taxon>Coscinodiscophyceae</taxon>
        <taxon>Thalassiosirophycidae</taxon>
        <taxon>Stephanodiscales</taxon>
        <taxon>Stephanodiscaceae</taxon>
        <taxon>Stephanodiscus</taxon>
    </lineage>
</organism>
<keyword evidence="3" id="KW-1185">Reference proteome</keyword>
<proteinExistence type="predicted"/>
<accession>A0ABD3QU52</accession>
<reference evidence="2 3" key="1">
    <citation type="submission" date="2024-10" db="EMBL/GenBank/DDBJ databases">
        <title>Updated reference genomes for cyclostephanoid diatoms.</title>
        <authorList>
            <person name="Roberts W.R."/>
            <person name="Alverson A.J."/>
        </authorList>
    </citation>
    <scope>NUCLEOTIDE SEQUENCE [LARGE SCALE GENOMIC DNA]</scope>
    <source>
        <strain evidence="2 3">AJA276-08</strain>
    </source>
</reference>